<keyword evidence="2" id="KW-0328">Glycosyltransferase</keyword>
<evidence type="ECO:0000313" key="5">
    <source>
        <dbReference type="EMBL" id="OWV29271.1"/>
    </source>
</evidence>
<comment type="similarity">
    <text evidence="1">Belongs to the glycosyltransferase 2 family.</text>
</comment>
<dbReference type="Pfam" id="PF00535">
    <property type="entry name" value="Glycos_transf_2"/>
    <property type="match status" value="1"/>
</dbReference>
<dbReference type="GO" id="GO:0016757">
    <property type="term" value="F:glycosyltransferase activity"/>
    <property type="evidence" value="ECO:0007669"/>
    <property type="project" value="UniProtKB-KW"/>
</dbReference>
<organism evidence="5 6">
    <name type="scientific">Halomonas campaniensis</name>
    <dbReference type="NCBI Taxonomy" id="213554"/>
    <lineage>
        <taxon>Bacteria</taxon>
        <taxon>Pseudomonadati</taxon>
        <taxon>Pseudomonadota</taxon>
        <taxon>Gammaproteobacteria</taxon>
        <taxon>Oceanospirillales</taxon>
        <taxon>Halomonadaceae</taxon>
        <taxon>Halomonas</taxon>
    </lineage>
</organism>
<gene>
    <name evidence="5" type="ORF">JI62_16945</name>
</gene>
<dbReference type="PANTHER" id="PTHR43685:SF5">
    <property type="entry name" value="GLYCOSYLTRANSFERASE EPSE-RELATED"/>
    <property type="match status" value="1"/>
</dbReference>
<accession>A0A246RYQ8</accession>
<dbReference type="CDD" id="cd00761">
    <property type="entry name" value="Glyco_tranf_GTA_type"/>
    <property type="match status" value="1"/>
</dbReference>
<evidence type="ECO:0000313" key="6">
    <source>
        <dbReference type="Proteomes" id="UP000197334"/>
    </source>
</evidence>
<feature type="domain" description="Glycosyltransferase 2-like" evidence="4">
    <location>
        <begin position="300"/>
        <end position="432"/>
    </location>
</feature>
<comment type="caution">
    <text evidence="5">The sequence shown here is derived from an EMBL/GenBank/DDBJ whole genome shotgun (WGS) entry which is preliminary data.</text>
</comment>
<evidence type="ECO:0000256" key="1">
    <source>
        <dbReference type="ARBA" id="ARBA00006739"/>
    </source>
</evidence>
<dbReference type="AlphaFoldDB" id="A0A246RYQ8"/>
<protein>
    <submittedName>
        <fullName evidence="5">Glycosyl transferase family 2</fullName>
    </submittedName>
</protein>
<evidence type="ECO:0000256" key="3">
    <source>
        <dbReference type="ARBA" id="ARBA00022679"/>
    </source>
</evidence>
<evidence type="ECO:0000259" key="4">
    <source>
        <dbReference type="Pfam" id="PF00535"/>
    </source>
</evidence>
<dbReference type="Gene3D" id="3.90.550.10">
    <property type="entry name" value="Spore Coat Polysaccharide Biosynthesis Protein SpsA, Chain A"/>
    <property type="match status" value="1"/>
</dbReference>
<evidence type="ECO:0000256" key="2">
    <source>
        <dbReference type="ARBA" id="ARBA00022676"/>
    </source>
</evidence>
<name>A0A246RYQ8_9GAMM</name>
<dbReference type="InterPro" id="IPR001173">
    <property type="entry name" value="Glyco_trans_2-like"/>
</dbReference>
<dbReference type="OrthoDB" id="433681at2"/>
<keyword evidence="6" id="KW-1185">Reference proteome</keyword>
<proteinExistence type="inferred from homology"/>
<dbReference type="InterPro" id="IPR050834">
    <property type="entry name" value="Glycosyltransf_2"/>
</dbReference>
<sequence length="555" mass="61922">MTSSSTLSLPPEHKTERHLSDIADVEQSPWFDADWYMMQYPDVAVSGMSPAQHYLLLGEAWGRKAGPRFDAEYYLHNHQDVAKAGVSPLLHFTRNGEKEGRMPVDLLAHQVEELLWQQADSSSPFTTLNGLLNHQDPWEASYAAWALGRWYAWQGEWQRCAEVLSGRHQLQDVKPATAAPWLLEVEALVNDGQLVGAWKRIKQLMAAFPDYPDTSLALANLLAVQAAALAGESTTPPSSSQAQALTEQFRLRHINALFNRTNHYPLALKDANQPLTLDNLTFESTAEARSSTRENGELVSVIMPLFNAEAHLVTALRSLAEQSYANIEVIVVDDASTDDSLAVAQAFSQQDSRFRVLTQPTNQGAYAARNRGLAAAKGAFITVHDSDDWSHPQKLEVQVGGLESKPEWKACFSDWVRCSTEMLFTRWRVEAMDGWIYRNTSSFMFRREVFETLGFWDVVRVDADTEYFQRFTTVFGAKSFGGVKRGVPLAFGRSLPSSLSQAGPTHLVTQFNGVRSDYRYAAAQWHESAEQPSDLYLPANPDVRPFPAPAANLPG</sequence>
<keyword evidence="3 5" id="KW-0808">Transferase</keyword>
<reference evidence="5 6" key="1">
    <citation type="submission" date="2014-08" db="EMBL/GenBank/DDBJ databases">
        <title>Draft genome sequence of a novel L-asparaginase producing marine bacterium, Halomonas campaniensis.</title>
        <authorList>
            <person name="Sundarakrishnan B."/>
            <person name="Moushumi Priya A."/>
            <person name="Raman G."/>
            <person name="Sakthivel N."/>
            <person name="Park S."/>
            <person name="Jayachandran S."/>
        </authorList>
    </citation>
    <scope>NUCLEOTIDE SEQUENCE [LARGE SCALE GENOMIC DNA]</scope>
    <source>
        <strain evidence="5 6">SK03</strain>
    </source>
</reference>
<dbReference type="Proteomes" id="UP000197334">
    <property type="component" value="Unassembled WGS sequence"/>
</dbReference>
<dbReference type="InterPro" id="IPR029044">
    <property type="entry name" value="Nucleotide-diphossugar_trans"/>
</dbReference>
<dbReference type="EMBL" id="JPUA01000034">
    <property type="protein sequence ID" value="OWV29271.1"/>
    <property type="molecule type" value="Genomic_DNA"/>
</dbReference>
<dbReference type="PANTHER" id="PTHR43685">
    <property type="entry name" value="GLYCOSYLTRANSFERASE"/>
    <property type="match status" value="1"/>
</dbReference>
<dbReference type="SUPFAM" id="SSF53448">
    <property type="entry name" value="Nucleotide-diphospho-sugar transferases"/>
    <property type="match status" value="1"/>
</dbReference>